<evidence type="ECO:0000313" key="1">
    <source>
        <dbReference type="EMBL" id="MFD2610965.1"/>
    </source>
</evidence>
<dbReference type="RefSeq" id="WP_377599176.1">
    <property type="nucleotide sequence ID" value="NZ_JBHUME010000002.1"/>
</dbReference>
<comment type="caution">
    <text evidence="1">The sequence shown here is derived from an EMBL/GenBank/DDBJ whole genome shotgun (WGS) entry which is preliminary data.</text>
</comment>
<organism evidence="1 2">
    <name type="scientific">Paenibacillus gansuensis</name>
    <dbReference type="NCBI Taxonomy" id="306542"/>
    <lineage>
        <taxon>Bacteria</taxon>
        <taxon>Bacillati</taxon>
        <taxon>Bacillota</taxon>
        <taxon>Bacilli</taxon>
        <taxon>Bacillales</taxon>
        <taxon>Paenibacillaceae</taxon>
        <taxon>Paenibacillus</taxon>
    </lineage>
</organism>
<gene>
    <name evidence="1" type="ORF">ACFSUF_00850</name>
</gene>
<protein>
    <submittedName>
        <fullName evidence="1">Uncharacterized protein</fullName>
    </submittedName>
</protein>
<proteinExistence type="predicted"/>
<sequence length="72" mass="8027">MTKWNLAQEILNRPSGVSRVLYISQLMKGYDAARMIADFRAQETIRAMTQHILDSHAVKNDGGAAVSEDYTA</sequence>
<name>A0ABW5P6Z7_9BACL</name>
<dbReference type="Proteomes" id="UP001597541">
    <property type="component" value="Unassembled WGS sequence"/>
</dbReference>
<keyword evidence="2" id="KW-1185">Reference proteome</keyword>
<reference evidence="2" key="1">
    <citation type="journal article" date="2019" name="Int. J. Syst. Evol. Microbiol.">
        <title>The Global Catalogue of Microorganisms (GCM) 10K type strain sequencing project: providing services to taxonomists for standard genome sequencing and annotation.</title>
        <authorList>
            <consortium name="The Broad Institute Genomics Platform"/>
            <consortium name="The Broad Institute Genome Sequencing Center for Infectious Disease"/>
            <person name="Wu L."/>
            <person name="Ma J."/>
        </authorList>
    </citation>
    <scope>NUCLEOTIDE SEQUENCE [LARGE SCALE GENOMIC DNA]</scope>
    <source>
        <strain evidence="2">KCTC 3950</strain>
    </source>
</reference>
<accession>A0ABW5P6Z7</accession>
<dbReference type="EMBL" id="JBHUME010000002">
    <property type="protein sequence ID" value="MFD2610965.1"/>
    <property type="molecule type" value="Genomic_DNA"/>
</dbReference>
<evidence type="ECO:0000313" key="2">
    <source>
        <dbReference type="Proteomes" id="UP001597541"/>
    </source>
</evidence>